<evidence type="ECO:0000313" key="18">
    <source>
        <dbReference type="EMBL" id="KAI6781809.1"/>
    </source>
</evidence>
<comment type="subcellular location">
    <subcellularLocation>
        <location evidence="2">Membrane</location>
        <topology evidence="2">Lipid-anchor</topology>
        <topology evidence="2">GPI-anchor</topology>
    </subcellularLocation>
    <subcellularLocation>
        <location evidence="1">Membrane</location>
        <topology evidence="1">Multi-pass membrane protein</topology>
    </subcellularLocation>
    <subcellularLocation>
        <location evidence="3">Secreted</location>
    </subcellularLocation>
</comment>
<feature type="transmembrane region" description="Helical" evidence="15">
    <location>
        <begin position="364"/>
        <end position="387"/>
    </location>
</feature>
<name>A0A9P9Y1H1_9HYPO</name>
<keyword evidence="6" id="KW-0336">GPI-anchor</keyword>
<feature type="domain" description="Rhodopsin" evidence="17">
    <location>
        <begin position="148"/>
        <end position="388"/>
    </location>
</feature>
<evidence type="ECO:0000259" key="17">
    <source>
        <dbReference type="Pfam" id="PF20684"/>
    </source>
</evidence>
<dbReference type="InterPro" id="IPR052337">
    <property type="entry name" value="SAT4-like"/>
</dbReference>
<feature type="compositionally biased region" description="Basic residues" evidence="14">
    <location>
        <begin position="423"/>
        <end position="433"/>
    </location>
</feature>
<evidence type="ECO:0000256" key="13">
    <source>
        <dbReference type="ARBA" id="ARBA00038359"/>
    </source>
</evidence>
<evidence type="ECO:0000256" key="5">
    <source>
        <dbReference type="ARBA" id="ARBA00022525"/>
    </source>
</evidence>
<evidence type="ECO:0000256" key="14">
    <source>
        <dbReference type="SAM" id="MobiDB-lite"/>
    </source>
</evidence>
<feature type="transmembrane region" description="Helical" evidence="15">
    <location>
        <begin position="241"/>
        <end position="263"/>
    </location>
</feature>
<dbReference type="GO" id="GO:0005576">
    <property type="term" value="C:extracellular region"/>
    <property type="evidence" value="ECO:0007669"/>
    <property type="project" value="UniProtKB-SubCell"/>
</dbReference>
<keyword evidence="12" id="KW-0449">Lipoprotein</keyword>
<comment type="caution">
    <text evidence="18">The sequence shown here is derived from an EMBL/GenBank/DDBJ whole genome shotgun (WGS) entry which is preliminary data.</text>
</comment>
<accession>A0A9P9Y1H1</accession>
<keyword evidence="5" id="KW-0964">Secreted</keyword>
<evidence type="ECO:0000256" key="2">
    <source>
        <dbReference type="ARBA" id="ARBA00004589"/>
    </source>
</evidence>
<dbReference type="Proteomes" id="UP001055219">
    <property type="component" value="Unassembled WGS sequence"/>
</dbReference>
<evidence type="ECO:0000259" key="16">
    <source>
        <dbReference type="Pfam" id="PF05730"/>
    </source>
</evidence>
<sequence length="512" mass="57001">MQKSETVDGVDHIGGSFFMQLTMNLTDLMATPGSTVFRYKWRGTRVILLRQDKSVLPTPQASLKTISTECFQSAIVESTCGLNVTCICADKTFHDVAFDCVLGACSVPDALEVARVEAEACERPTRSRRQDTLIPLVLYFPAWIAPWLRLYSRWTTCDRLAVDDYMMSVCGVFYTVFAVLGQVTGYMAFGVDTWTVGIDKVSKGLKIFYVDESFYLFCLSLTKVSMIFFYLRVFPNRGFRYAAFATMAFVIVPTVVLIFAQIFQCSPIHLVWDGWADRSQADHCININALAYTAASFSIAQELALLVLPLPLLIGLNMGLKQKAGIILMFSLGVFVVITSCVRLRYIVYFGHTVNPSWDLTDPLIWSGIEVSVSIIIACLPAIRVLIIRIIPGLLSSLGSRGPSDKNGYVKESSGFSAQRSTNSRHKLQRRRSVNLFASRERDGGGDDGNDNSNGSEVELGLQLGDKIRGDVQTEIYGAQDTDSDKADQGIRINTTTRMDVHEFEMEPRRRA</sequence>
<comment type="similarity">
    <text evidence="13">Belongs to the SAT4 family.</text>
</comment>
<evidence type="ECO:0000256" key="10">
    <source>
        <dbReference type="ARBA" id="ARBA00023136"/>
    </source>
</evidence>
<keyword evidence="19" id="KW-1185">Reference proteome</keyword>
<protein>
    <recommendedName>
        <fullName evidence="20">Extracellular membrane protein CFEM domain-containing protein</fullName>
    </recommendedName>
</protein>
<evidence type="ECO:0000256" key="3">
    <source>
        <dbReference type="ARBA" id="ARBA00004613"/>
    </source>
</evidence>
<feature type="region of interest" description="Disordered" evidence="14">
    <location>
        <begin position="409"/>
        <end position="458"/>
    </location>
</feature>
<dbReference type="OrthoDB" id="2496787at2759"/>
<evidence type="ECO:0000256" key="11">
    <source>
        <dbReference type="ARBA" id="ARBA00023157"/>
    </source>
</evidence>
<dbReference type="Pfam" id="PF20684">
    <property type="entry name" value="Fung_rhodopsin"/>
    <property type="match status" value="1"/>
</dbReference>
<dbReference type="GeneID" id="75831461"/>
<evidence type="ECO:0000256" key="7">
    <source>
        <dbReference type="ARBA" id="ARBA00022692"/>
    </source>
</evidence>
<evidence type="ECO:0000256" key="1">
    <source>
        <dbReference type="ARBA" id="ARBA00004141"/>
    </source>
</evidence>
<evidence type="ECO:0008006" key="20">
    <source>
        <dbReference type="Google" id="ProtNLM"/>
    </source>
</evidence>
<organism evidence="18 19">
    <name type="scientific">Emericellopsis cladophorae</name>
    <dbReference type="NCBI Taxonomy" id="2686198"/>
    <lineage>
        <taxon>Eukaryota</taxon>
        <taxon>Fungi</taxon>
        <taxon>Dikarya</taxon>
        <taxon>Ascomycota</taxon>
        <taxon>Pezizomycotina</taxon>
        <taxon>Sordariomycetes</taxon>
        <taxon>Hypocreomycetidae</taxon>
        <taxon>Hypocreales</taxon>
        <taxon>Bionectriaceae</taxon>
        <taxon>Emericellopsis</taxon>
    </lineage>
</organism>
<keyword evidence="6" id="KW-0325">Glycoprotein</keyword>
<evidence type="ECO:0000313" key="19">
    <source>
        <dbReference type="Proteomes" id="UP001055219"/>
    </source>
</evidence>
<evidence type="ECO:0000256" key="6">
    <source>
        <dbReference type="ARBA" id="ARBA00022622"/>
    </source>
</evidence>
<gene>
    <name evidence="18" type="ORF">J7T54_004975</name>
</gene>
<keyword evidence="9 15" id="KW-1133">Transmembrane helix</keyword>
<feature type="domain" description="CFEM" evidence="16">
    <location>
        <begin position="63"/>
        <end position="122"/>
    </location>
</feature>
<reference evidence="18" key="2">
    <citation type="submission" date="2022-07" db="EMBL/GenBank/DDBJ databases">
        <authorList>
            <person name="Goncalves M.F.M."/>
            <person name="Hilario S."/>
            <person name="Van De Peer Y."/>
            <person name="Esteves A.C."/>
            <person name="Alves A."/>
        </authorList>
    </citation>
    <scope>NUCLEOTIDE SEQUENCE</scope>
    <source>
        <strain evidence="18">MUM 19.33</strain>
    </source>
</reference>
<keyword evidence="7 15" id="KW-0812">Transmembrane</keyword>
<dbReference type="AlphaFoldDB" id="A0A9P9Y1H1"/>
<feature type="transmembrane region" description="Helical" evidence="15">
    <location>
        <begin position="326"/>
        <end position="352"/>
    </location>
</feature>
<reference evidence="18" key="1">
    <citation type="journal article" date="2021" name="J Fungi (Basel)">
        <title>Genomic and Metabolomic Analyses of the Marine Fungus Emericellopsis cladophorae: Insights into Saltwater Adaptability Mechanisms and Its Biosynthetic Potential.</title>
        <authorList>
            <person name="Goncalves M.F.M."/>
            <person name="Hilario S."/>
            <person name="Van de Peer Y."/>
            <person name="Esteves A.C."/>
            <person name="Alves A."/>
        </authorList>
    </citation>
    <scope>NUCLEOTIDE SEQUENCE</scope>
    <source>
        <strain evidence="18">MUM 19.33</strain>
    </source>
</reference>
<dbReference type="PANTHER" id="PTHR33048">
    <property type="entry name" value="PTH11-LIKE INTEGRAL MEMBRANE PROTEIN (AFU_ORTHOLOGUE AFUA_5G11245)"/>
    <property type="match status" value="1"/>
</dbReference>
<feature type="transmembrane region" description="Helical" evidence="15">
    <location>
        <begin position="172"/>
        <end position="194"/>
    </location>
</feature>
<keyword evidence="10 15" id="KW-0472">Membrane</keyword>
<feature type="transmembrane region" description="Helical" evidence="15">
    <location>
        <begin position="289"/>
        <end position="314"/>
    </location>
</feature>
<evidence type="ECO:0000256" key="12">
    <source>
        <dbReference type="ARBA" id="ARBA00023288"/>
    </source>
</evidence>
<keyword evidence="8" id="KW-0732">Signal</keyword>
<dbReference type="GO" id="GO:0098552">
    <property type="term" value="C:side of membrane"/>
    <property type="evidence" value="ECO:0007669"/>
    <property type="project" value="UniProtKB-KW"/>
</dbReference>
<evidence type="ECO:0000256" key="4">
    <source>
        <dbReference type="ARBA" id="ARBA00010031"/>
    </source>
</evidence>
<evidence type="ECO:0000256" key="9">
    <source>
        <dbReference type="ARBA" id="ARBA00022989"/>
    </source>
</evidence>
<evidence type="ECO:0000256" key="8">
    <source>
        <dbReference type="ARBA" id="ARBA00022729"/>
    </source>
</evidence>
<evidence type="ECO:0000256" key="15">
    <source>
        <dbReference type="SAM" id="Phobius"/>
    </source>
</evidence>
<dbReference type="Pfam" id="PF05730">
    <property type="entry name" value="CFEM"/>
    <property type="match status" value="1"/>
</dbReference>
<keyword evidence="11" id="KW-1015">Disulfide bond</keyword>
<dbReference type="EMBL" id="JAGIXG020000018">
    <property type="protein sequence ID" value="KAI6781809.1"/>
    <property type="molecule type" value="Genomic_DNA"/>
</dbReference>
<feature type="transmembrane region" description="Helical" evidence="15">
    <location>
        <begin position="214"/>
        <end position="234"/>
    </location>
</feature>
<dbReference type="RefSeq" id="XP_051362665.1">
    <property type="nucleotide sequence ID" value="XM_051506018.1"/>
</dbReference>
<comment type="similarity">
    <text evidence="4">Belongs to the RBT5 family.</text>
</comment>
<dbReference type="InterPro" id="IPR049326">
    <property type="entry name" value="Rhodopsin_dom_fungi"/>
</dbReference>
<proteinExistence type="inferred from homology"/>
<dbReference type="PANTHER" id="PTHR33048:SF143">
    <property type="entry name" value="EXTRACELLULAR MEMBRANE PROTEIN CFEM DOMAIN-CONTAINING PROTEIN-RELATED"/>
    <property type="match status" value="1"/>
</dbReference>
<dbReference type="InterPro" id="IPR008427">
    <property type="entry name" value="Extracellular_membr_CFEM_dom"/>
</dbReference>